<evidence type="ECO:0000313" key="2">
    <source>
        <dbReference type="Proteomes" id="UP000887540"/>
    </source>
</evidence>
<keyword evidence="2" id="KW-1185">Reference proteome</keyword>
<evidence type="ECO:0000256" key="1">
    <source>
        <dbReference type="SAM" id="Coils"/>
    </source>
</evidence>
<dbReference type="WBParaSite" id="ACRNAN_scaffold12302.g13415.t1">
    <property type="protein sequence ID" value="ACRNAN_scaffold12302.g13415.t1"/>
    <property type="gene ID" value="ACRNAN_scaffold12302.g13415"/>
</dbReference>
<keyword evidence="1" id="KW-0175">Coiled coil</keyword>
<organism evidence="2 3">
    <name type="scientific">Acrobeloides nanus</name>
    <dbReference type="NCBI Taxonomy" id="290746"/>
    <lineage>
        <taxon>Eukaryota</taxon>
        <taxon>Metazoa</taxon>
        <taxon>Ecdysozoa</taxon>
        <taxon>Nematoda</taxon>
        <taxon>Chromadorea</taxon>
        <taxon>Rhabditida</taxon>
        <taxon>Tylenchina</taxon>
        <taxon>Cephalobomorpha</taxon>
        <taxon>Cephaloboidea</taxon>
        <taxon>Cephalobidae</taxon>
        <taxon>Acrobeloides</taxon>
    </lineage>
</organism>
<reference evidence="3" key="1">
    <citation type="submission" date="2022-11" db="UniProtKB">
        <authorList>
            <consortium name="WormBaseParasite"/>
        </authorList>
    </citation>
    <scope>IDENTIFICATION</scope>
</reference>
<evidence type="ECO:0000313" key="3">
    <source>
        <dbReference type="WBParaSite" id="ACRNAN_scaffold12302.g13415.t1"/>
    </source>
</evidence>
<name>A0A914CNM8_9BILA</name>
<dbReference type="AlphaFoldDB" id="A0A914CNM8"/>
<feature type="coiled-coil region" evidence="1">
    <location>
        <begin position="50"/>
        <end position="84"/>
    </location>
</feature>
<accession>A0A914CNM8</accession>
<proteinExistence type="predicted"/>
<protein>
    <submittedName>
        <fullName evidence="3">Uncharacterized protein</fullName>
    </submittedName>
</protein>
<dbReference type="Proteomes" id="UP000887540">
    <property type="component" value="Unplaced"/>
</dbReference>
<sequence length="88" mass="10092">MAVCLEWVANAWYSLLKELIKKSFKICAVTTSTDGNEDHLIHCFKHVIPNDLELLRQARAEEQLAELIEEIDLAEEDMDDFNSDISIV</sequence>